<dbReference type="Proteomes" id="UP000593573">
    <property type="component" value="Unassembled WGS sequence"/>
</dbReference>
<comment type="caution">
    <text evidence="1">The sequence shown here is derived from an EMBL/GenBank/DDBJ whole genome shotgun (WGS) entry which is preliminary data.</text>
</comment>
<reference evidence="1 2" key="1">
    <citation type="journal article" date="2019" name="Genome Biol. Evol.">
        <title>Insights into the evolution of the New World diploid cottons (Gossypium, subgenus Houzingenia) based on genome sequencing.</title>
        <authorList>
            <person name="Grover C.E."/>
            <person name="Arick M.A. 2nd"/>
            <person name="Thrash A."/>
            <person name="Conover J.L."/>
            <person name="Sanders W.S."/>
            <person name="Peterson D.G."/>
            <person name="Frelichowski J.E."/>
            <person name="Scheffler J.A."/>
            <person name="Scheffler B.E."/>
            <person name="Wendel J.F."/>
        </authorList>
    </citation>
    <scope>NUCLEOTIDE SEQUENCE [LARGE SCALE GENOMIC DNA]</scope>
    <source>
        <strain evidence="1">57</strain>
        <tissue evidence="1">Leaf</tissue>
    </source>
</reference>
<proteinExistence type="predicted"/>
<organism evidence="1 2">
    <name type="scientific">Gossypium klotzschianum</name>
    <dbReference type="NCBI Taxonomy" id="34286"/>
    <lineage>
        <taxon>Eukaryota</taxon>
        <taxon>Viridiplantae</taxon>
        <taxon>Streptophyta</taxon>
        <taxon>Embryophyta</taxon>
        <taxon>Tracheophyta</taxon>
        <taxon>Spermatophyta</taxon>
        <taxon>Magnoliopsida</taxon>
        <taxon>eudicotyledons</taxon>
        <taxon>Gunneridae</taxon>
        <taxon>Pentapetalae</taxon>
        <taxon>rosids</taxon>
        <taxon>malvids</taxon>
        <taxon>Malvales</taxon>
        <taxon>Malvaceae</taxon>
        <taxon>Malvoideae</taxon>
        <taxon>Gossypium</taxon>
    </lineage>
</organism>
<gene>
    <name evidence="1" type="ORF">Goklo_003574</name>
</gene>
<feature type="non-terminal residue" evidence="1">
    <location>
        <position position="26"/>
    </location>
</feature>
<evidence type="ECO:0000313" key="1">
    <source>
        <dbReference type="EMBL" id="MBA0663456.1"/>
    </source>
</evidence>
<name>A0A7J8VKX5_9ROSI</name>
<accession>A0A7J8VKX5</accession>
<sequence>MSMLTISIAIPVILEEISRKIFSAHV</sequence>
<keyword evidence="2" id="KW-1185">Reference proteome</keyword>
<evidence type="ECO:0000313" key="2">
    <source>
        <dbReference type="Proteomes" id="UP000593573"/>
    </source>
</evidence>
<dbReference type="AlphaFoldDB" id="A0A7J8VKX5"/>
<dbReference type="EMBL" id="JABFAB010000011">
    <property type="protein sequence ID" value="MBA0663456.1"/>
    <property type="molecule type" value="Genomic_DNA"/>
</dbReference>
<protein>
    <submittedName>
        <fullName evidence="1">Uncharacterized protein</fullName>
    </submittedName>
</protein>